<protein>
    <submittedName>
        <fullName evidence="2">Uncharacterized protein</fullName>
    </submittedName>
</protein>
<keyword evidence="3" id="KW-1185">Reference proteome</keyword>
<dbReference type="Proteomes" id="UP001469553">
    <property type="component" value="Unassembled WGS sequence"/>
</dbReference>
<comment type="caution">
    <text evidence="2">The sequence shown here is derived from an EMBL/GenBank/DDBJ whole genome shotgun (WGS) entry which is preliminary data.</text>
</comment>
<dbReference type="EMBL" id="JAHRIP010073863">
    <property type="protein sequence ID" value="MEQ2309487.1"/>
    <property type="molecule type" value="Genomic_DNA"/>
</dbReference>
<accession>A0ABV0ZUR5</accession>
<feature type="region of interest" description="Disordered" evidence="1">
    <location>
        <begin position="129"/>
        <end position="149"/>
    </location>
</feature>
<evidence type="ECO:0000313" key="3">
    <source>
        <dbReference type="Proteomes" id="UP001469553"/>
    </source>
</evidence>
<reference evidence="2 3" key="1">
    <citation type="submission" date="2021-06" db="EMBL/GenBank/DDBJ databases">
        <authorList>
            <person name="Palmer J.M."/>
        </authorList>
    </citation>
    <scope>NUCLEOTIDE SEQUENCE [LARGE SCALE GENOMIC DNA]</scope>
    <source>
        <strain evidence="2 3">AS_MEX2019</strain>
        <tissue evidence="2">Muscle</tissue>
    </source>
</reference>
<gene>
    <name evidence="2" type="ORF">AMECASPLE_039283</name>
</gene>
<evidence type="ECO:0000256" key="1">
    <source>
        <dbReference type="SAM" id="MobiDB-lite"/>
    </source>
</evidence>
<name>A0ABV0ZUR5_9TELE</name>
<organism evidence="2 3">
    <name type="scientific">Ameca splendens</name>
    <dbReference type="NCBI Taxonomy" id="208324"/>
    <lineage>
        <taxon>Eukaryota</taxon>
        <taxon>Metazoa</taxon>
        <taxon>Chordata</taxon>
        <taxon>Craniata</taxon>
        <taxon>Vertebrata</taxon>
        <taxon>Euteleostomi</taxon>
        <taxon>Actinopterygii</taxon>
        <taxon>Neopterygii</taxon>
        <taxon>Teleostei</taxon>
        <taxon>Neoteleostei</taxon>
        <taxon>Acanthomorphata</taxon>
        <taxon>Ovalentaria</taxon>
        <taxon>Atherinomorphae</taxon>
        <taxon>Cyprinodontiformes</taxon>
        <taxon>Goodeidae</taxon>
        <taxon>Ameca</taxon>
    </lineage>
</organism>
<evidence type="ECO:0000313" key="2">
    <source>
        <dbReference type="EMBL" id="MEQ2309487.1"/>
    </source>
</evidence>
<proteinExistence type="predicted"/>
<sequence length="149" mass="16927">MQYILYILLKLRAKHQIFLNNDAQTVFSLNNQPFSTPTGLLVPLSSDLWLRCRVNPEQVTSPSQRHTNLRANERDQLVFGLWEEAEYPERTHTSTWRTCKLHAERPSGQELNPGPSCYKVTVLPTVPSCSPQITSPHSGRKSTSSSCVY</sequence>